<comment type="caution">
    <text evidence="9">The sequence shown here is derived from an EMBL/GenBank/DDBJ whole genome shotgun (WGS) entry which is preliminary data.</text>
</comment>
<proteinExistence type="inferred from homology"/>
<evidence type="ECO:0000256" key="3">
    <source>
        <dbReference type="ARBA" id="ARBA00022801"/>
    </source>
</evidence>
<dbReference type="RefSeq" id="WP_136934087.1">
    <property type="nucleotide sequence ID" value="NZ_SSMQ01000058.1"/>
</dbReference>
<dbReference type="PANTHER" id="PTHR43250">
    <property type="entry name" value="EXODEOXYRIBONUCLEASE III"/>
    <property type="match status" value="1"/>
</dbReference>
<feature type="domain" description="Endonuclease/exonuclease/phosphatase" evidence="8">
    <location>
        <begin position="4"/>
        <end position="249"/>
    </location>
</feature>
<evidence type="ECO:0000313" key="10">
    <source>
        <dbReference type="Proteomes" id="UP000309215"/>
    </source>
</evidence>
<sequence>MRIASWNVNSIRARLEHLRTFLGSASPDVLCMQETKVEDDKFPEEALGDAGYRVVHFGQKTYNGVAIAARYGLGIEDVKKNLDGDEDDAPRRFLAATIEGVRIVNVYVPNGQAVGTKPFAYKLAWFERLGLDLATHHKPDEPLLVCGDFNVAPTDLDVYEPKRWEGQVLCHPDERAALGRLLSWGLVDALRERRPEEKIYSWWDYRMGAYRKNHGLRIDLALVTPPLLARTKDVWVDRSVRELERPSDHAPVLIDIGESQA</sequence>
<organism evidence="9 10">
    <name type="scientific">Polyangium fumosum</name>
    <dbReference type="NCBI Taxonomy" id="889272"/>
    <lineage>
        <taxon>Bacteria</taxon>
        <taxon>Pseudomonadati</taxon>
        <taxon>Myxococcota</taxon>
        <taxon>Polyangia</taxon>
        <taxon>Polyangiales</taxon>
        <taxon>Polyangiaceae</taxon>
        <taxon>Polyangium</taxon>
    </lineage>
</organism>
<dbReference type="GO" id="GO:0008311">
    <property type="term" value="F:double-stranded DNA 3'-5' DNA exonuclease activity"/>
    <property type="evidence" value="ECO:0007669"/>
    <property type="project" value="UniProtKB-EC"/>
</dbReference>
<feature type="binding site" evidence="6">
    <location>
        <position position="150"/>
    </location>
    <ligand>
        <name>Mg(2+)</name>
        <dbReference type="ChEBI" id="CHEBI:18420"/>
        <label>1</label>
    </ligand>
</feature>
<evidence type="ECO:0000259" key="8">
    <source>
        <dbReference type="Pfam" id="PF03372"/>
    </source>
</evidence>
<feature type="binding site" evidence="6">
    <location>
        <position position="148"/>
    </location>
    <ligand>
        <name>Mg(2+)</name>
        <dbReference type="ChEBI" id="CHEBI:18420"/>
        <label>1</label>
    </ligand>
</feature>
<feature type="binding site" evidence="6">
    <location>
        <position position="34"/>
    </location>
    <ligand>
        <name>Mg(2+)</name>
        <dbReference type="ChEBI" id="CHEBI:18420"/>
        <label>1</label>
    </ligand>
</feature>
<dbReference type="PANTHER" id="PTHR43250:SF2">
    <property type="entry name" value="EXODEOXYRIBONUCLEASE III"/>
    <property type="match status" value="1"/>
</dbReference>
<gene>
    <name evidence="9" type="primary">xth</name>
    <name evidence="9" type="ORF">E8A74_38425</name>
</gene>
<dbReference type="NCBIfam" id="TIGR00195">
    <property type="entry name" value="exoDNase_III"/>
    <property type="match status" value="1"/>
</dbReference>
<dbReference type="GO" id="GO:0046872">
    <property type="term" value="F:metal ion binding"/>
    <property type="evidence" value="ECO:0007669"/>
    <property type="project" value="UniProtKB-KW"/>
</dbReference>
<dbReference type="SUPFAM" id="SSF56219">
    <property type="entry name" value="DNase I-like"/>
    <property type="match status" value="1"/>
</dbReference>
<feature type="binding site" evidence="6">
    <location>
        <position position="248"/>
    </location>
    <ligand>
        <name>Mg(2+)</name>
        <dbReference type="ChEBI" id="CHEBI:18420"/>
        <label>1</label>
    </ligand>
</feature>
<dbReference type="EMBL" id="SSMQ01000058">
    <property type="protein sequence ID" value="TKC99298.1"/>
    <property type="molecule type" value="Genomic_DNA"/>
</dbReference>
<feature type="site" description="Transition state stabilizer" evidence="7">
    <location>
        <position position="150"/>
    </location>
</feature>
<dbReference type="PROSITE" id="PS51435">
    <property type="entry name" value="AP_NUCLEASE_F1_4"/>
    <property type="match status" value="1"/>
</dbReference>
<dbReference type="Proteomes" id="UP000309215">
    <property type="component" value="Unassembled WGS sequence"/>
</dbReference>
<dbReference type="Gene3D" id="3.60.10.10">
    <property type="entry name" value="Endonuclease/exonuclease/phosphatase"/>
    <property type="match status" value="1"/>
</dbReference>
<feature type="binding site" evidence="6">
    <location>
        <position position="249"/>
    </location>
    <ligand>
        <name>Mg(2+)</name>
        <dbReference type="ChEBI" id="CHEBI:18420"/>
        <label>1</label>
    </ligand>
</feature>
<feature type="active site" description="Proton acceptor" evidence="5">
    <location>
        <position position="249"/>
    </location>
</feature>
<evidence type="ECO:0000256" key="2">
    <source>
        <dbReference type="ARBA" id="ARBA00022723"/>
    </source>
</evidence>
<feature type="binding site" evidence="6">
    <location>
        <position position="7"/>
    </location>
    <ligand>
        <name>Mg(2+)</name>
        <dbReference type="ChEBI" id="CHEBI:18420"/>
        <label>1</label>
    </ligand>
</feature>
<keyword evidence="2 6" id="KW-0479">Metal-binding</keyword>
<evidence type="ECO:0000256" key="6">
    <source>
        <dbReference type="PIRSR" id="PIRSR604808-2"/>
    </source>
</evidence>
<accession>A0A4U1IXP4</accession>
<evidence type="ECO:0000256" key="4">
    <source>
        <dbReference type="ARBA" id="ARBA00022842"/>
    </source>
</evidence>
<feature type="active site" evidence="5">
    <location>
        <position position="107"/>
    </location>
</feature>
<dbReference type="InterPro" id="IPR020847">
    <property type="entry name" value="AP_endonuclease_F1_BS"/>
</dbReference>
<name>A0A4U1IXP4_9BACT</name>
<dbReference type="EC" id="3.1.11.2" evidence="9"/>
<dbReference type="NCBIfam" id="TIGR00633">
    <property type="entry name" value="xth"/>
    <property type="match status" value="1"/>
</dbReference>
<dbReference type="InterPro" id="IPR036691">
    <property type="entry name" value="Endo/exonu/phosph_ase_sf"/>
</dbReference>
<keyword evidence="4 6" id="KW-0460">Magnesium</keyword>
<feature type="site" description="Important for catalytic activity" evidence="7">
    <location>
        <position position="219"/>
    </location>
</feature>
<keyword evidence="3 9" id="KW-0378">Hydrolase</keyword>
<dbReference type="AlphaFoldDB" id="A0A4U1IXP4"/>
<dbReference type="GO" id="GO:0006281">
    <property type="term" value="P:DNA repair"/>
    <property type="evidence" value="ECO:0007669"/>
    <property type="project" value="InterPro"/>
</dbReference>
<dbReference type="PROSITE" id="PS00726">
    <property type="entry name" value="AP_NUCLEASE_F1_1"/>
    <property type="match status" value="1"/>
</dbReference>
<dbReference type="OrthoDB" id="9803914at2"/>
<reference evidence="9 10" key="1">
    <citation type="submission" date="2019-04" db="EMBL/GenBank/DDBJ databases">
        <authorList>
            <person name="Li Y."/>
            <person name="Wang J."/>
        </authorList>
    </citation>
    <scope>NUCLEOTIDE SEQUENCE [LARGE SCALE GENOMIC DNA]</scope>
    <source>
        <strain evidence="9 10">DSM 14668</strain>
    </source>
</reference>
<dbReference type="InterPro" id="IPR005135">
    <property type="entry name" value="Endo/exonuclease/phosphatase"/>
</dbReference>
<dbReference type="Pfam" id="PF03372">
    <property type="entry name" value="Exo_endo_phos"/>
    <property type="match status" value="1"/>
</dbReference>
<dbReference type="InterPro" id="IPR004808">
    <property type="entry name" value="AP_endonuc_1"/>
</dbReference>
<evidence type="ECO:0000256" key="1">
    <source>
        <dbReference type="ARBA" id="ARBA00007092"/>
    </source>
</evidence>
<dbReference type="GO" id="GO:0003677">
    <property type="term" value="F:DNA binding"/>
    <property type="evidence" value="ECO:0007669"/>
    <property type="project" value="InterPro"/>
</dbReference>
<keyword evidence="6" id="KW-0464">Manganese</keyword>
<comment type="cofactor">
    <cofactor evidence="6">
        <name>Mg(2+)</name>
        <dbReference type="ChEBI" id="CHEBI:18420"/>
    </cofactor>
    <cofactor evidence="6">
        <name>Mn(2+)</name>
        <dbReference type="ChEBI" id="CHEBI:29035"/>
    </cofactor>
    <text evidence="6">Probably binds two magnesium or manganese ions per subunit.</text>
</comment>
<dbReference type="InterPro" id="IPR037493">
    <property type="entry name" value="ExoIII-like"/>
</dbReference>
<dbReference type="CDD" id="cd09086">
    <property type="entry name" value="ExoIII-like_AP-endo"/>
    <property type="match status" value="1"/>
</dbReference>
<keyword evidence="10" id="KW-1185">Reference proteome</keyword>
<protein>
    <submittedName>
        <fullName evidence="9">Exodeoxyribonuclease III</fullName>
        <ecNumber evidence="9">3.1.11.2</ecNumber>
    </submittedName>
</protein>
<evidence type="ECO:0000256" key="7">
    <source>
        <dbReference type="PIRSR" id="PIRSR604808-3"/>
    </source>
</evidence>
<comment type="similarity">
    <text evidence="1">Belongs to the DNA repair enzymes AP/ExoA family.</text>
</comment>
<evidence type="ECO:0000313" key="9">
    <source>
        <dbReference type="EMBL" id="TKC99298.1"/>
    </source>
</evidence>
<feature type="site" description="Interaction with DNA substrate" evidence="7">
    <location>
        <position position="249"/>
    </location>
</feature>
<feature type="active site" description="Proton donor/acceptor" evidence="5">
    <location>
        <position position="148"/>
    </location>
</feature>
<evidence type="ECO:0000256" key="5">
    <source>
        <dbReference type="PIRSR" id="PIRSR604808-1"/>
    </source>
</evidence>
<dbReference type="GO" id="GO:0004519">
    <property type="term" value="F:endonuclease activity"/>
    <property type="evidence" value="ECO:0007669"/>
    <property type="project" value="InterPro"/>
</dbReference>